<evidence type="ECO:0000256" key="1">
    <source>
        <dbReference type="SAM" id="MobiDB-lite"/>
    </source>
</evidence>
<dbReference type="EMBL" id="KV918768">
    <property type="protein sequence ID" value="OSX80816.1"/>
    <property type="molecule type" value="Genomic_DNA"/>
</dbReference>
<reference evidence="2 3" key="1">
    <citation type="submission" date="2017-03" db="EMBL/GenBank/DDBJ databases">
        <title>WGS assembly of Porphyra umbilicalis.</title>
        <authorList>
            <person name="Brawley S.H."/>
            <person name="Blouin N.A."/>
            <person name="Ficko-Blean E."/>
            <person name="Wheeler G.L."/>
            <person name="Lohr M."/>
            <person name="Goodson H.V."/>
            <person name="Jenkins J.W."/>
            <person name="Blaby-Haas C.E."/>
            <person name="Helliwell K.E."/>
            <person name="Chan C."/>
            <person name="Marriage T."/>
            <person name="Bhattacharya D."/>
            <person name="Klein A.S."/>
            <person name="Badis Y."/>
            <person name="Brodie J."/>
            <person name="Cao Y."/>
            <person name="Collen J."/>
            <person name="Dittami S.M."/>
            <person name="Gachon C.M."/>
            <person name="Green B.R."/>
            <person name="Karpowicz S."/>
            <person name="Kim J.W."/>
            <person name="Kudahl U."/>
            <person name="Lin S."/>
            <person name="Michel G."/>
            <person name="Mittag M."/>
            <person name="Olson B.J."/>
            <person name="Pangilinan J."/>
            <person name="Peng Y."/>
            <person name="Qiu H."/>
            <person name="Shu S."/>
            <person name="Singer J.T."/>
            <person name="Smith A.G."/>
            <person name="Sprecher B.N."/>
            <person name="Wagner V."/>
            <person name="Wang W."/>
            <person name="Wang Z.-Y."/>
            <person name="Yan J."/>
            <person name="Yarish C."/>
            <person name="Zoeuner-Riek S."/>
            <person name="Zhuang Y."/>
            <person name="Zou Y."/>
            <person name="Lindquist E.A."/>
            <person name="Grimwood J."/>
            <person name="Barry K."/>
            <person name="Rokhsar D.S."/>
            <person name="Schmutz J."/>
            <person name="Stiller J.W."/>
            <person name="Grossman A.R."/>
            <person name="Prochnik S.E."/>
        </authorList>
    </citation>
    <scope>NUCLEOTIDE SEQUENCE [LARGE SCALE GENOMIC DNA]</scope>
    <source>
        <strain evidence="2">4086291</strain>
    </source>
</reference>
<organism evidence="2 3">
    <name type="scientific">Porphyra umbilicalis</name>
    <name type="common">Purple laver</name>
    <name type="synonym">Red alga</name>
    <dbReference type="NCBI Taxonomy" id="2786"/>
    <lineage>
        <taxon>Eukaryota</taxon>
        <taxon>Rhodophyta</taxon>
        <taxon>Bangiophyceae</taxon>
        <taxon>Bangiales</taxon>
        <taxon>Bangiaceae</taxon>
        <taxon>Porphyra</taxon>
    </lineage>
</organism>
<sequence>MIGGATGPRHAHPTNASRRRESLGAPPSALRLDPLAATHRWSSLESGG</sequence>
<keyword evidence="3" id="KW-1185">Reference proteome</keyword>
<protein>
    <submittedName>
        <fullName evidence="2">Uncharacterized protein</fullName>
    </submittedName>
</protein>
<proteinExistence type="predicted"/>
<dbReference type="Proteomes" id="UP000218209">
    <property type="component" value="Unassembled WGS sequence"/>
</dbReference>
<name>A0A1X6PJ94_PORUM</name>
<evidence type="ECO:0000313" key="2">
    <source>
        <dbReference type="EMBL" id="OSX80816.1"/>
    </source>
</evidence>
<feature type="region of interest" description="Disordered" evidence="1">
    <location>
        <begin position="1"/>
        <end position="48"/>
    </location>
</feature>
<gene>
    <name evidence="2" type="ORF">BU14_0032s0074</name>
</gene>
<evidence type="ECO:0000313" key="3">
    <source>
        <dbReference type="Proteomes" id="UP000218209"/>
    </source>
</evidence>
<accession>A0A1X6PJ94</accession>
<dbReference type="AlphaFoldDB" id="A0A1X6PJ94"/>